<keyword evidence="3" id="KW-1185">Reference proteome</keyword>
<keyword evidence="1" id="KW-0812">Transmembrane</keyword>
<organism evidence="2 3">
    <name type="scientific">Anaerococcus cruorum</name>
    <dbReference type="NCBI Taxonomy" id="3115617"/>
    <lineage>
        <taxon>Bacteria</taxon>
        <taxon>Bacillati</taxon>
        <taxon>Bacillota</taxon>
        <taxon>Tissierellia</taxon>
        <taxon>Tissierellales</taxon>
        <taxon>Peptoniphilaceae</taxon>
        <taxon>Anaerococcus</taxon>
    </lineage>
</organism>
<comment type="caution">
    <text evidence="2">The sequence shown here is derived from an EMBL/GenBank/DDBJ whole genome shotgun (WGS) entry which is preliminary data.</text>
</comment>
<evidence type="ECO:0008006" key="4">
    <source>
        <dbReference type="Google" id="ProtNLM"/>
    </source>
</evidence>
<gene>
    <name evidence="2" type="ORF">ACCQ40_02055</name>
</gene>
<feature type="transmembrane region" description="Helical" evidence="1">
    <location>
        <begin position="64"/>
        <end position="87"/>
    </location>
</feature>
<feature type="transmembrane region" description="Helical" evidence="1">
    <location>
        <begin position="36"/>
        <end position="57"/>
    </location>
</feature>
<dbReference type="PROSITE" id="PS51257">
    <property type="entry name" value="PROKAR_LIPOPROTEIN"/>
    <property type="match status" value="1"/>
</dbReference>
<name>A0ABW9MUU0_9FIRM</name>
<evidence type="ECO:0000313" key="3">
    <source>
        <dbReference type="Proteomes" id="UP001638015"/>
    </source>
</evidence>
<feature type="transmembrane region" description="Helical" evidence="1">
    <location>
        <begin position="124"/>
        <end position="150"/>
    </location>
</feature>
<sequence>MQKFKTDFPSILIALLFTIIACTVSNMVGYESLGNSLPGILVLSAITVVGYFLSYVVPLKKVSAVLWISIIAILLASPISPISDFVITSVDKLNINAIITPILAYAGVIIGKDWGAFKSVGIKGVIVSIFVIIGTFLISALLGDFFIGIFN</sequence>
<keyword evidence="1" id="KW-0472">Membrane</keyword>
<dbReference type="RefSeq" id="WP_410032399.1">
    <property type="nucleotide sequence ID" value="NZ_JBGMEH010000001.1"/>
</dbReference>
<reference evidence="2 3" key="1">
    <citation type="journal article" date="2025" name="Anaerobe">
        <title>Description of Anaerococcus kampingiae sp. nov., Anaerococcus groningensis sp. nov., Anaerococcus martiniensis sp. nov., and Anaerococcus cruorum sp. nov., isolated from human clinical specimens.</title>
        <authorList>
            <person name="Boiten K.E."/>
            <person name="Meijer J."/>
            <person name="van Wezel E.M."/>
            <person name="Veloo A.C.M."/>
        </authorList>
    </citation>
    <scope>NUCLEOTIDE SEQUENCE [LARGE SCALE GENOMIC DNA]</scope>
    <source>
        <strain evidence="2 3">ENR1039</strain>
    </source>
</reference>
<proteinExistence type="predicted"/>
<feature type="transmembrane region" description="Helical" evidence="1">
    <location>
        <begin position="12"/>
        <end position="30"/>
    </location>
</feature>
<dbReference type="EMBL" id="JBGMEH010000001">
    <property type="protein sequence ID" value="MFO3715572.1"/>
    <property type="molecule type" value="Genomic_DNA"/>
</dbReference>
<evidence type="ECO:0000256" key="1">
    <source>
        <dbReference type="SAM" id="Phobius"/>
    </source>
</evidence>
<evidence type="ECO:0000313" key="2">
    <source>
        <dbReference type="EMBL" id="MFO3715572.1"/>
    </source>
</evidence>
<accession>A0ABW9MUU0</accession>
<protein>
    <recommendedName>
        <fullName evidence="4">DUF340 domain-containing protein</fullName>
    </recommendedName>
</protein>
<dbReference type="Proteomes" id="UP001638015">
    <property type="component" value="Unassembled WGS sequence"/>
</dbReference>
<keyword evidence="1" id="KW-1133">Transmembrane helix</keyword>
<feature type="transmembrane region" description="Helical" evidence="1">
    <location>
        <begin position="93"/>
        <end position="112"/>
    </location>
</feature>